<evidence type="ECO:0000313" key="4">
    <source>
        <dbReference type="EMBL" id="HJC33601.1"/>
    </source>
</evidence>
<reference evidence="4" key="2">
    <citation type="submission" date="2021-04" db="EMBL/GenBank/DDBJ databases">
        <authorList>
            <person name="Gilroy R."/>
        </authorList>
    </citation>
    <scope>NUCLEOTIDE SEQUENCE</scope>
    <source>
        <strain evidence="4">ChiW19-954</strain>
    </source>
</reference>
<name>A0A9D2STK0_9FIRM</name>
<dbReference type="Proteomes" id="UP000823890">
    <property type="component" value="Unassembled WGS sequence"/>
</dbReference>
<accession>A0A9D2STK0</accession>
<dbReference type="InterPro" id="IPR056491">
    <property type="entry name" value="DUF6688_C"/>
</dbReference>
<feature type="domain" description="DUF6688" evidence="2">
    <location>
        <begin position="67"/>
        <end position="314"/>
    </location>
</feature>
<feature type="transmembrane region" description="Helical" evidence="1">
    <location>
        <begin position="34"/>
        <end position="54"/>
    </location>
</feature>
<comment type="caution">
    <text evidence="4">The sequence shown here is derived from an EMBL/GenBank/DDBJ whole genome shotgun (WGS) entry which is preliminary data.</text>
</comment>
<dbReference type="EMBL" id="DWWO01000038">
    <property type="protein sequence ID" value="HJC33601.1"/>
    <property type="molecule type" value="Genomic_DNA"/>
</dbReference>
<feature type="transmembrane region" description="Helical" evidence="1">
    <location>
        <begin position="141"/>
        <end position="163"/>
    </location>
</feature>
<evidence type="ECO:0000259" key="2">
    <source>
        <dbReference type="Pfam" id="PF20394"/>
    </source>
</evidence>
<gene>
    <name evidence="4" type="ORF">H9758_03305</name>
</gene>
<reference evidence="4" key="1">
    <citation type="journal article" date="2021" name="PeerJ">
        <title>Extensive microbial diversity within the chicken gut microbiome revealed by metagenomics and culture.</title>
        <authorList>
            <person name="Gilroy R."/>
            <person name="Ravi A."/>
            <person name="Getino M."/>
            <person name="Pursley I."/>
            <person name="Horton D.L."/>
            <person name="Alikhan N.F."/>
            <person name="Baker D."/>
            <person name="Gharbi K."/>
            <person name="Hall N."/>
            <person name="Watson M."/>
            <person name="Adriaenssens E.M."/>
            <person name="Foster-Nyarko E."/>
            <person name="Jarju S."/>
            <person name="Secka A."/>
            <person name="Antonio M."/>
            <person name="Oren A."/>
            <person name="Chaudhuri R.R."/>
            <person name="La Ragione R."/>
            <person name="Hildebrand F."/>
            <person name="Pallen M.J."/>
        </authorList>
    </citation>
    <scope>NUCLEOTIDE SEQUENCE</scope>
    <source>
        <strain evidence="4">ChiW19-954</strain>
    </source>
</reference>
<keyword evidence="1" id="KW-0472">Membrane</keyword>
<sequence>MTLNASKRNLSVKKDGRREELFTVMNEKLLKHSILLSVVISVILGILVILLLPGGGSFIETILSGALAGILAIYPILLSLINFVFIFAGCTDPRLTRKGQHFEWITLVLGTLYSLLVLPFSNITFSDWTVTLYNAQKHTPIWTEGALTVLIFAAAGFLGYLFLSCTRISKAPPLITVLKISAMYLGMIQSILWIVQIMRGEILYLYLCLFPLNCILIGIKVIRQKVIEWERIQRSEAESEGMTGRFKNKYLEWLNRRLEHSAVWPAAAFLFMWPMLGIIICILILFGQRPDSAIRAWTETSDWNLSQRIASQNIFYDEHYLCTVAAGGHRKVVKPIRMGMRHGHSVIVNRQLCVANAFEQILEERVPKLHRNVRYFYDRYGFPVAKLIRSPYIADIVYFLMKPLEWGFLLIIYMTDVKPENRIAVQYLPEQTECTRVTED</sequence>
<feature type="transmembrane region" description="Helical" evidence="1">
    <location>
        <begin position="102"/>
        <end position="121"/>
    </location>
</feature>
<proteinExistence type="predicted"/>
<keyword evidence="1" id="KW-0812">Transmembrane</keyword>
<evidence type="ECO:0000259" key="3">
    <source>
        <dbReference type="Pfam" id="PF23543"/>
    </source>
</evidence>
<keyword evidence="1" id="KW-1133">Transmembrane helix</keyword>
<evidence type="ECO:0000256" key="1">
    <source>
        <dbReference type="SAM" id="Phobius"/>
    </source>
</evidence>
<dbReference type="Pfam" id="PF20394">
    <property type="entry name" value="DUF6688"/>
    <property type="match status" value="1"/>
</dbReference>
<feature type="transmembrane region" description="Helical" evidence="1">
    <location>
        <begin position="262"/>
        <end position="286"/>
    </location>
</feature>
<feature type="transmembrane region" description="Helical" evidence="1">
    <location>
        <begin position="175"/>
        <end position="196"/>
    </location>
</feature>
<protein>
    <submittedName>
        <fullName evidence="4">Uncharacterized protein</fullName>
    </submittedName>
</protein>
<dbReference type="AlphaFoldDB" id="A0A9D2STK0"/>
<feature type="transmembrane region" description="Helical" evidence="1">
    <location>
        <begin position="202"/>
        <end position="222"/>
    </location>
</feature>
<feature type="transmembrane region" description="Helical" evidence="1">
    <location>
        <begin position="66"/>
        <end position="90"/>
    </location>
</feature>
<evidence type="ECO:0000313" key="5">
    <source>
        <dbReference type="Proteomes" id="UP000823890"/>
    </source>
</evidence>
<organism evidence="4 5">
    <name type="scientific">Candidatus Mediterraneibacter faecipullorum</name>
    <dbReference type="NCBI Taxonomy" id="2838670"/>
    <lineage>
        <taxon>Bacteria</taxon>
        <taxon>Bacillati</taxon>
        <taxon>Bacillota</taxon>
        <taxon>Clostridia</taxon>
        <taxon>Lachnospirales</taxon>
        <taxon>Lachnospiraceae</taxon>
        <taxon>Mediterraneibacter</taxon>
    </lineage>
</organism>
<dbReference type="InterPro" id="IPR046510">
    <property type="entry name" value="DUF6688_N"/>
</dbReference>
<dbReference type="Pfam" id="PF23543">
    <property type="entry name" value="DUF6688_C"/>
    <property type="match status" value="1"/>
</dbReference>
<feature type="domain" description="DUF6688" evidence="3">
    <location>
        <begin position="317"/>
        <end position="428"/>
    </location>
</feature>